<dbReference type="SUPFAM" id="SSF53613">
    <property type="entry name" value="Ribokinase-like"/>
    <property type="match status" value="1"/>
</dbReference>
<dbReference type="EMBL" id="PDVW01000006">
    <property type="protein sequence ID" value="POY50614.1"/>
    <property type="molecule type" value="Genomic_DNA"/>
</dbReference>
<organism evidence="4">
    <name type="scientific">Pectobacterium versatile</name>
    <dbReference type="NCBI Taxonomy" id="2488639"/>
    <lineage>
        <taxon>Bacteria</taxon>
        <taxon>Pseudomonadati</taxon>
        <taxon>Pseudomonadota</taxon>
        <taxon>Gammaproteobacteria</taxon>
        <taxon>Enterobacterales</taxon>
        <taxon>Pectobacteriaceae</taxon>
        <taxon>Pectobacterium</taxon>
    </lineage>
</organism>
<dbReference type="GO" id="GO:0005829">
    <property type="term" value="C:cytosol"/>
    <property type="evidence" value="ECO:0007669"/>
    <property type="project" value="TreeGrafter"/>
</dbReference>
<evidence type="ECO:0000259" key="3">
    <source>
        <dbReference type="Pfam" id="PF00294"/>
    </source>
</evidence>
<keyword evidence="1" id="KW-0808">Transferase</keyword>
<evidence type="ECO:0000313" key="4">
    <source>
        <dbReference type="EMBL" id="POY50614.1"/>
    </source>
</evidence>
<dbReference type="GO" id="GO:0016301">
    <property type="term" value="F:kinase activity"/>
    <property type="evidence" value="ECO:0007669"/>
    <property type="project" value="UniProtKB-KW"/>
</dbReference>
<dbReference type="Pfam" id="PF00294">
    <property type="entry name" value="PfkB"/>
    <property type="match status" value="1"/>
</dbReference>
<protein>
    <submittedName>
        <fullName evidence="4">Kinase</fullName>
    </submittedName>
</protein>
<dbReference type="CDD" id="cd01166">
    <property type="entry name" value="KdgK"/>
    <property type="match status" value="1"/>
</dbReference>
<accession>A0A855MJG3</accession>
<proteinExistence type="predicted"/>
<dbReference type="Gene3D" id="3.40.1190.20">
    <property type="match status" value="1"/>
</dbReference>
<gene>
    <name evidence="4" type="ORF">F131LOC_01496</name>
</gene>
<dbReference type="InterPro" id="IPR011611">
    <property type="entry name" value="PfkB_dom"/>
</dbReference>
<dbReference type="InterPro" id="IPR029056">
    <property type="entry name" value="Ribokinase-like"/>
</dbReference>
<evidence type="ECO:0000256" key="1">
    <source>
        <dbReference type="ARBA" id="ARBA00022679"/>
    </source>
</evidence>
<dbReference type="AlphaFoldDB" id="A0A855MJG3"/>
<evidence type="ECO:0000256" key="2">
    <source>
        <dbReference type="ARBA" id="ARBA00022777"/>
    </source>
</evidence>
<feature type="domain" description="Carbohydrate kinase PfkB" evidence="3">
    <location>
        <begin position="6"/>
        <end position="295"/>
    </location>
</feature>
<reference evidence="4" key="1">
    <citation type="submission" date="2017-12" db="EMBL/GenBank/DDBJ databases">
        <title>First report on the novel genomospecies/subspecies of Pectobacterium carotovorum in Russia.</title>
        <authorList>
            <person name="Shirshikov F.V."/>
            <person name="Miroshnikov K."/>
            <person name="Toshakov S.V."/>
            <person name="Kabanova A.P."/>
            <person name="Barannik A.P."/>
            <person name="Shneider M."/>
            <person name="Ignatov A.N."/>
            <person name="Miroshnikov K.A."/>
        </authorList>
    </citation>
    <scope>NUCLEOTIDE SEQUENCE [LARGE SCALE GENOMIC DNA]</scope>
    <source>
        <strain evidence="4">F131</strain>
    </source>
</reference>
<dbReference type="PANTHER" id="PTHR10584">
    <property type="entry name" value="SUGAR KINASE"/>
    <property type="match status" value="1"/>
</dbReference>
<comment type="caution">
    <text evidence="4">The sequence shown here is derived from an EMBL/GenBank/DDBJ whole genome shotgun (WGS) entry which is preliminary data.</text>
</comment>
<name>A0A855MJG3_9GAMM</name>
<dbReference type="PANTHER" id="PTHR10584:SF166">
    <property type="entry name" value="RIBOKINASE"/>
    <property type="match status" value="1"/>
</dbReference>
<sequence>MSQFDAVFVGLTILDVAGRPVTGLPEGGGVHFIDEIRLNPAGTASGAAMNAAKLGIRTATAACLGEDEKADFILAAYRKLGIDCSLVQRTTAASTSATILTIRPDGERPALHYRGASDHLFIDERDFDAVCNARFLHHGGTGLLAKMDQGQSARLLRHAKAKGLTTSFDLIAPNAETLSLLTPLLPDVDYFMPSLEEAAFISGLTQPAEIAAFFLDRGVGTCIFKAGAAGSYVFSEDVTLRIPAYRVAVSDTTGCGDSYCGGFIAGLAKGWDLEQACQLGSAVSGLVATGLGSDAGVIDWEQTLRFMAETPTYYTRHTSSCMCVGCIQSPESLT</sequence>
<keyword evidence="2 4" id="KW-0418">Kinase</keyword>